<dbReference type="InterPro" id="IPR006726">
    <property type="entry name" value="PHBA_efflux_AaeB/fusaric-R"/>
</dbReference>
<proteinExistence type="predicted"/>
<evidence type="ECO:0000256" key="1">
    <source>
        <dbReference type="ARBA" id="ARBA00004651"/>
    </source>
</evidence>
<evidence type="ECO:0000256" key="5">
    <source>
        <dbReference type="ARBA" id="ARBA00022989"/>
    </source>
</evidence>
<keyword evidence="9" id="KW-1185">Reference proteome</keyword>
<keyword evidence="5 7" id="KW-1133">Transmembrane helix</keyword>
<dbReference type="GO" id="GO:0005886">
    <property type="term" value="C:plasma membrane"/>
    <property type="evidence" value="ECO:0007669"/>
    <property type="project" value="UniProtKB-SubCell"/>
</dbReference>
<feature type="transmembrane region" description="Helical" evidence="7">
    <location>
        <begin position="414"/>
        <end position="432"/>
    </location>
</feature>
<dbReference type="EMBL" id="CP042382">
    <property type="protein sequence ID" value="QEA40740.1"/>
    <property type="molecule type" value="Genomic_DNA"/>
</dbReference>
<keyword evidence="6 7" id="KW-0472">Membrane</keyword>
<feature type="transmembrane region" description="Helical" evidence="7">
    <location>
        <begin position="68"/>
        <end position="86"/>
    </location>
</feature>
<evidence type="ECO:0000256" key="2">
    <source>
        <dbReference type="ARBA" id="ARBA00022448"/>
    </source>
</evidence>
<dbReference type="Proteomes" id="UP000321272">
    <property type="component" value="Chromosome"/>
</dbReference>
<dbReference type="OrthoDB" id="9807111at2"/>
<organism evidence="8 9">
    <name type="scientific">Pistricoccus aurantiacus</name>
    <dbReference type="NCBI Taxonomy" id="1883414"/>
    <lineage>
        <taxon>Bacteria</taxon>
        <taxon>Pseudomonadati</taxon>
        <taxon>Pseudomonadota</taxon>
        <taxon>Gammaproteobacteria</taxon>
        <taxon>Oceanospirillales</taxon>
        <taxon>Halomonadaceae</taxon>
        <taxon>Pistricoccus</taxon>
    </lineage>
</organism>
<dbReference type="GO" id="GO:0022857">
    <property type="term" value="F:transmembrane transporter activity"/>
    <property type="evidence" value="ECO:0007669"/>
    <property type="project" value="InterPro"/>
</dbReference>
<gene>
    <name evidence="8" type="ORF">FGL86_17765</name>
</gene>
<protein>
    <submittedName>
        <fullName evidence="8">FUSC family protein</fullName>
    </submittedName>
</protein>
<dbReference type="PANTHER" id="PTHR30509:SF9">
    <property type="entry name" value="MULTIDRUG RESISTANCE PROTEIN MDTO"/>
    <property type="match status" value="1"/>
</dbReference>
<dbReference type="PANTHER" id="PTHR30509">
    <property type="entry name" value="P-HYDROXYBENZOIC ACID EFFLUX PUMP SUBUNIT-RELATED"/>
    <property type="match status" value="1"/>
</dbReference>
<evidence type="ECO:0000256" key="4">
    <source>
        <dbReference type="ARBA" id="ARBA00022692"/>
    </source>
</evidence>
<evidence type="ECO:0000256" key="7">
    <source>
        <dbReference type="SAM" id="Phobius"/>
    </source>
</evidence>
<dbReference type="AlphaFoldDB" id="A0A5B8T168"/>
<feature type="transmembrane region" description="Helical" evidence="7">
    <location>
        <begin position="360"/>
        <end position="380"/>
    </location>
</feature>
<keyword evidence="3" id="KW-1003">Cell membrane</keyword>
<feature type="transmembrane region" description="Helical" evidence="7">
    <location>
        <begin position="117"/>
        <end position="135"/>
    </location>
</feature>
<feature type="transmembrane region" description="Helical" evidence="7">
    <location>
        <begin position="489"/>
        <end position="510"/>
    </location>
</feature>
<evidence type="ECO:0000256" key="6">
    <source>
        <dbReference type="ARBA" id="ARBA00023136"/>
    </source>
</evidence>
<evidence type="ECO:0000313" key="9">
    <source>
        <dbReference type="Proteomes" id="UP000321272"/>
    </source>
</evidence>
<feature type="transmembrane region" description="Helical" evidence="7">
    <location>
        <begin position="438"/>
        <end position="456"/>
    </location>
</feature>
<keyword evidence="4 7" id="KW-0812">Transmembrane</keyword>
<feature type="transmembrane region" description="Helical" evidence="7">
    <location>
        <begin position="92"/>
        <end position="110"/>
    </location>
</feature>
<dbReference type="KEGG" id="paur:FGL86_17765"/>
<feature type="transmembrane region" description="Helical" evidence="7">
    <location>
        <begin position="18"/>
        <end position="36"/>
    </location>
</feature>
<dbReference type="RefSeq" id="WP_147186005.1">
    <property type="nucleotide sequence ID" value="NZ_CP042382.1"/>
</dbReference>
<evidence type="ECO:0000313" key="8">
    <source>
        <dbReference type="EMBL" id="QEA40740.1"/>
    </source>
</evidence>
<evidence type="ECO:0000256" key="3">
    <source>
        <dbReference type="ARBA" id="ARBA00022475"/>
    </source>
</evidence>
<dbReference type="Pfam" id="PF04632">
    <property type="entry name" value="FUSC"/>
    <property type="match status" value="1"/>
</dbReference>
<accession>A0A5B8T168</accession>
<feature type="transmembrane region" description="Helical" evidence="7">
    <location>
        <begin position="147"/>
        <end position="165"/>
    </location>
</feature>
<comment type="subcellular location">
    <subcellularLocation>
        <location evidence="1">Cell membrane</location>
        <topology evidence="1">Multi-pass membrane protein</topology>
    </subcellularLocation>
</comment>
<keyword evidence="2" id="KW-0813">Transport</keyword>
<sequence length="685" mass="74367">MSIWMQAYLTPSAQAVKFAIKTSLAMLLALYLALWFDLDRPYWALISAAFLQIRPMSGMVIEKGLCQIGGTFVGAVVGIAILGLFAQARIPALTTLTLWVMLCVYGSSLLRNNFSYGCIMGAVTAMLVVVIASSQPGNAFDIAVARLSEIGLGAICATLVSALLWPVRVKEHLAREADKAINQAFVHADQRLAATQDLEALQTSLTASLESLSLLEGDSQAARYEDPNGAGRIRATHVLTRRALRFFALLAALHQILQEHGDRIGSDIKALAGAIGKGFEEAKHVEGVTGARRKLQDLRRQAHGYKDASLDPLQRRLLFGLQEALGHALVMLDAREAIAHPGDKQLRAGALSWHRDRLSALLNAGRAGIVFACLATFWIQTHWSDGQVAMLMGTLFSAIFATRDNPVAMASMFFKGMLAAIPTAFLFGHVLLSQASGFPLFAMLVITPLFIGLLGAGEPRLMGYCLSFTIFNILLTMPSNGMDFSLDHFINRALAVIVGLSVVMMGFRLIPGLGATLRRRRLIHAISSDLQRIGQPSVQEAEANFSGHMVDRILQLAKHDDTLPEDQRHLFMLGLNGLDVGRVCLRLRYRFDNAPAPVQRAQREVVATLAQAYEDSANGKQPVGIAQAGQALKEAIEAHGDPRANRSELLEGLMERLALILERQAKIMAGQTSPEVKARAGEANA</sequence>
<name>A0A5B8T168_9GAMM</name>
<reference evidence="8 9" key="1">
    <citation type="submission" date="2019-06" db="EMBL/GenBank/DDBJ databases">
        <title>Genome analyses of bacteria isolated from kimchi.</title>
        <authorList>
            <person name="Lee S."/>
            <person name="Ahn S."/>
            <person name="Roh S."/>
        </authorList>
    </citation>
    <scope>NUCLEOTIDE SEQUENCE [LARGE SCALE GENOMIC DNA]</scope>
    <source>
        <strain evidence="8 9">CBA4606</strain>
    </source>
</reference>